<accession>A0ABY5MM81</accession>
<dbReference type="PANTHER" id="PTHR36302">
    <property type="entry name" value="BLR7088 PROTEIN"/>
    <property type="match status" value="1"/>
</dbReference>
<gene>
    <name evidence="3" type="ORF">NTH_02981</name>
</gene>
<dbReference type="InterPro" id="IPR021174">
    <property type="entry name" value="UCP037139"/>
</dbReference>
<evidence type="ECO:0000313" key="4">
    <source>
        <dbReference type="Proteomes" id="UP001342418"/>
    </source>
</evidence>
<dbReference type="Proteomes" id="UP001342418">
    <property type="component" value="Chromosome"/>
</dbReference>
<dbReference type="EMBL" id="CP030941">
    <property type="protein sequence ID" value="UUP18498.1"/>
    <property type="molecule type" value="Genomic_DNA"/>
</dbReference>
<dbReference type="PIRSF" id="PIRSF037139">
    <property type="entry name" value="UCP037139"/>
    <property type="match status" value="1"/>
</dbReference>
<organism evidence="3 4">
    <name type="scientific">Nitratireductor thuwali</name>
    <dbReference type="NCBI Taxonomy" id="2267699"/>
    <lineage>
        <taxon>Bacteria</taxon>
        <taxon>Pseudomonadati</taxon>
        <taxon>Pseudomonadota</taxon>
        <taxon>Alphaproteobacteria</taxon>
        <taxon>Hyphomicrobiales</taxon>
        <taxon>Phyllobacteriaceae</taxon>
        <taxon>Nitratireductor</taxon>
    </lineage>
</organism>
<dbReference type="Pfam" id="PF07987">
    <property type="entry name" value="DUF1775"/>
    <property type="match status" value="1"/>
</dbReference>
<dbReference type="PANTHER" id="PTHR36302:SF1">
    <property type="entry name" value="COPPER CHAPERONE PCU(A)C"/>
    <property type="match status" value="1"/>
</dbReference>
<dbReference type="RefSeq" id="WP_338530727.1">
    <property type="nucleotide sequence ID" value="NZ_CP030941.1"/>
</dbReference>
<dbReference type="InterPro" id="IPR007410">
    <property type="entry name" value="LpqE-like"/>
</dbReference>
<dbReference type="SUPFAM" id="SSF110087">
    <property type="entry name" value="DR1885-like metal-binding protein"/>
    <property type="match status" value="1"/>
</dbReference>
<reference evidence="3 4" key="1">
    <citation type="submission" date="2018-07" db="EMBL/GenBank/DDBJ databases">
        <title>Genome sequence of Nitratireductor thuwali#1536.</title>
        <authorList>
            <person name="Michoud G."/>
            <person name="Merlino G."/>
            <person name="Sefrji F.O."/>
            <person name="Daffonchio D."/>
        </authorList>
    </citation>
    <scope>NUCLEOTIDE SEQUENCE [LARGE SCALE GENOMIC DNA]</scope>
    <source>
        <strain evidence="4">Nit1536</strain>
    </source>
</reference>
<dbReference type="InterPro" id="IPR012533">
    <property type="entry name" value="YcnI-copper_dom"/>
</dbReference>
<feature type="chain" id="PRO_5046289163" description="YncI copper-binding domain-containing protein" evidence="1">
    <location>
        <begin position="25"/>
        <end position="316"/>
    </location>
</feature>
<dbReference type="Gene3D" id="2.60.40.2230">
    <property type="entry name" value="Uncharacterised protein YcnI-like PF07987, DUF1775"/>
    <property type="match status" value="1"/>
</dbReference>
<dbReference type="CDD" id="cd08545">
    <property type="entry name" value="YcnI_like"/>
    <property type="match status" value="1"/>
</dbReference>
<keyword evidence="1" id="KW-0732">Signal</keyword>
<protein>
    <recommendedName>
        <fullName evidence="2">YncI copper-binding domain-containing protein</fullName>
    </recommendedName>
</protein>
<evidence type="ECO:0000256" key="1">
    <source>
        <dbReference type="SAM" id="SignalP"/>
    </source>
</evidence>
<keyword evidence="4" id="KW-1185">Reference proteome</keyword>
<dbReference type="InterPro" id="IPR038507">
    <property type="entry name" value="YcnI-like_sf"/>
</dbReference>
<evidence type="ECO:0000259" key="2">
    <source>
        <dbReference type="Pfam" id="PF07987"/>
    </source>
</evidence>
<feature type="domain" description="YncI copper-binding" evidence="2">
    <location>
        <begin position="25"/>
        <end position="169"/>
    </location>
</feature>
<name>A0ABY5MM81_9HYPH</name>
<dbReference type="InterPro" id="IPR058248">
    <property type="entry name" value="Lxx211020-like"/>
</dbReference>
<dbReference type="InterPro" id="IPR036182">
    <property type="entry name" value="PCuAC_sf"/>
</dbReference>
<sequence>MYRNVIAAAAAASFFTYLVPTASAHVSLQQDQAAPGPFKAVLGVPHGCDGQPTTAVRVQLPEGFVGAKPMPKAGWTIDIEQGDYARTYTLHGREVGSGPVAVTWKGGSLDDGHYDEFALRGTLAGVEEGQRLFFKTVQTCAEGKAEWVEEPAQGQDSHSLERPAPALTILAAETAGHQHEATVSAGALEIAAPWARAMLPGQPTGGAYLDIVNTGESADRLVSVRSPRAGKVEIHTMKVVNEVMTMRPVEGGLEIPAGERVELKPGGLHLMFMDVEERFEEGQTVPVILEFEKAGAVEMDLPVKPASAGRGEAHQH</sequence>
<proteinExistence type="predicted"/>
<feature type="signal peptide" evidence="1">
    <location>
        <begin position="1"/>
        <end position="24"/>
    </location>
</feature>
<dbReference type="Gene3D" id="2.60.40.1890">
    <property type="entry name" value="PCu(A)C copper chaperone"/>
    <property type="match status" value="1"/>
</dbReference>
<evidence type="ECO:0000313" key="3">
    <source>
        <dbReference type="EMBL" id="UUP18498.1"/>
    </source>
</evidence>
<dbReference type="Pfam" id="PF04314">
    <property type="entry name" value="PCuAC"/>
    <property type="match status" value="1"/>
</dbReference>